<reference evidence="1 2" key="1">
    <citation type="journal article" date="2024" name="Front. Microbiol.">
        <title>Novel thermophilic genera Geochorda gen. nov. and Carboxydochorda gen. nov. from the deep terrestrial subsurface reveal the ecophysiological diversity in the class Limnochordia.</title>
        <authorList>
            <person name="Karnachuk O.V."/>
            <person name="Lukina A.P."/>
            <person name="Avakyan M.R."/>
            <person name="Kadnikov V.V."/>
            <person name="Begmatov S."/>
            <person name="Beletsky A.V."/>
            <person name="Vlasova K.G."/>
            <person name="Novikov A.A."/>
            <person name="Shcherbakova V.A."/>
            <person name="Mardanov A.V."/>
            <person name="Ravin N.V."/>
        </authorList>
    </citation>
    <scope>NUCLEOTIDE SEQUENCE [LARGE SCALE GENOMIC DNA]</scope>
    <source>
        <strain evidence="1 2">L945</strain>
    </source>
</reference>
<evidence type="ECO:0000313" key="1">
    <source>
        <dbReference type="EMBL" id="WRP18103.1"/>
    </source>
</evidence>
<dbReference type="PANTHER" id="PTHR43649:SF32">
    <property type="entry name" value="SUGAR BINDING SECRETED PROTEIN"/>
    <property type="match status" value="1"/>
</dbReference>
<keyword evidence="2" id="KW-1185">Reference proteome</keyword>
<dbReference type="InterPro" id="IPR050490">
    <property type="entry name" value="Bact_solute-bd_prot1"/>
</dbReference>
<dbReference type="PANTHER" id="PTHR43649">
    <property type="entry name" value="ARABINOSE-BINDING PROTEIN-RELATED"/>
    <property type="match status" value="1"/>
</dbReference>
<accession>A0ABZ1C1C7</accession>
<sequence>MAILRRSRGLRNLGTGILSVVLVLALGAGASAKTTITVGVFPDLDSVIKAVIPEFNKAYPDIEIKLQALGYADHHNALLTALATGSGAPDVVAVEIGYLGRFAVQGGLTDLSKPPFSGGQYRDLFVPYAWGQATTADGRIVAMPADIGPGTMFYRRDVVQAAGLDINTVNTWDELVAFGRKVTRDTNGDGKPDVFLIAAASTIADAMYRGNIPEGEGVYFDARGRTVVESPRFVKAFTVAQQVRRAGLDARIGSWSNEWYEAFKRGTVAVELSGAWLAGHLQNWMAPDTAGKWGARDLPENMYVSWGGSFYAIPEQSKNKADAWKLVQFLTTRRDIQLLAFRTTNAFPALRAALDDPTFDEPVPFLGGQKARRMWAEAASKVHASVIHPGDPVAQEIVTSALTQVLEEGKDVKQALAEAKQLIERRVRR</sequence>
<dbReference type="EMBL" id="CP141615">
    <property type="protein sequence ID" value="WRP18103.1"/>
    <property type="molecule type" value="Genomic_DNA"/>
</dbReference>
<dbReference type="Pfam" id="PF13416">
    <property type="entry name" value="SBP_bac_8"/>
    <property type="match status" value="1"/>
</dbReference>
<dbReference type="SUPFAM" id="SSF53850">
    <property type="entry name" value="Periplasmic binding protein-like II"/>
    <property type="match status" value="1"/>
</dbReference>
<dbReference type="RefSeq" id="WP_324717374.1">
    <property type="nucleotide sequence ID" value="NZ_CP141615.1"/>
</dbReference>
<name>A0ABZ1C1C7_9FIRM</name>
<dbReference type="InterPro" id="IPR006059">
    <property type="entry name" value="SBP"/>
</dbReference>
<evidence type="ECO:0000313" key="2">
    <source>
        <dbReference type="Proteomes" id="UP001332192"/>
    </source>
</evidence>
<gene>
    <name evidence="1" type="ORF">U7230_03615</name>
</gene>
<dbReference type="Proteomes" id="UP001332192">
    <property type="component" value="Chromosome"/>
</dbReference>
<proteinExistence type="predicted"/>
<protein>
    <submittedName>
        <fullName evidence="1">Extracellular solute-binding protein</fullName>
    </submittedName>
</protein>
<dbReference type="Gene3D" id="3.40.190.10">
    <property type="entry name" value="Periplasmic binding protein-like II"/>
    <property type="match status" value="1"/>
</dbReference>
<organism evidence="1 2">
    <name type="scientific">Carboxydichorda subterranea</name>
    <dbReference type="NCBI Taxonomy" id="3109565"/>
    <lineage>
        <taxon>Bacteria</taxon>
        <taxon>Bacillati</taxon>
        <taxon>Bacillota</taxon>
        <taxon>Limnochordia</taxon>
        <taxon>Limnochordales</taxon>
        <taxon>Geochordaceae</taxon>
        <taxon>Carboxydichorda</taxon>
    </lineage>
</organism>